<organism evidence="2 3">
    <name type="scientific">Phytophthora oleae</name>
    <dbReference type="NCBI Taxonomy" id="2107226"/>
    <lineage>
        <taxon>Eukaryota</taxon>
        <taxon>Sar</taxon>
        <taxon>Stramenopiles</taxon>
        <taxon>Oomycota</taxon>
        <taxon>Peronosporomycetes</taxon>
        <taxon>Peronosporales</taxon>
        <taxon>Peronosporaceae</taxon>
        <taxon>Phytophthora</taxon>
    </lineage>
</organism>
<proteinExistence type="predicted"/>
<accession>A0ABD3EV63</accession>
<dbReference type="Proteomes" id="UP001632037">
    <property type="component" value="Unassembled WGS sequence"/>
</dbReference>
<dbReference type="EMBL" id="JBIMZQ010000054">
    <property type="protein sequence ID" value="KAL3658397.1"/>
    <property type="molecule type" value="Genomic_DNA"/>
</dbReference>
<feature type="compositionally biased region" description="Polar residues" evidence="1">
    <location>
        <begin position="10"/>
        <end position="20"/>
    </location>
</feature>
<keyword evidence="3" id="KW-1185">Reference proteome</keyword>
<dbReference type="AlphaFoldDB" id="A0ABD3EV63"/>
<comment type="caution">
    <text evidence="2">The sequence shown here is derived from an EMBL/GenBank/DDBJ whole genome shotgun (WGS) entry which is preliminary data.</text>
</comment>
<protein>
    <submittedName>
        <fullName evidence="2">Uncharacterized protein</fullName>
    </submittedName>
</protein>
<reference evidence="2 3" key="1">
    <citation type="submission" date="2024-09" db="EMBL/GenBank/DDBJ databases">
        <title>Genome sequencing and assembly of Phytophthora oleae, isolate VK10A, causative agent of rot of olive drupes.</title>
        <authorList>
            <person name="Conti Taguali S."/>
            <person name="Riolo M."/>
            <person name="La Spada F."/>
            <person name="Cacciola S.O."/>
            <person name="Dionisio G."/>
        </authorList>
    </citation>
    <scope>NUCLEOTIDE SEQUENCE [LARGE SCALE GENOMIC DNA]</scope>
    <source>
        <strain evidence="2 3">VK10A</strain>
    </source>
</reference>
<evidence type="ECO:0000313" key="2">
    <source>
        <dbReference type="EMBL" id="KAL3658397.1"/>
    </source>
</evidence>
<feature type="region of interest" description="Disordered" evidence="1">
    <location>
        <begin position="110"/>
        <end position="129"/>
    </location>
</feature>
<feature type="region of interest" description="Disordered" evidence="1">
    <location>
        <begin position="1"/>
        <end position="81"/>
    </location>
</feature>
<evidence type="ECO:0000313" key="3">
    <source>
        <dbReference type="Proteomes" id="UP001632037"/>
    </source>
</evidence>
<sequence length="679" mass="74496">MAYTARPSAPKQSPSAQTPQHARAREPPQLERAVVSRTRFNITLLATPPPNGGNKAPPASEADQRGWSSPHGEPYRPLGRPELHLKFSPHLVNGVSSTMQNAHRVRALEGRGGSEGAVVGTGPEKATEAREVAVPSNGVSIATLVDQFVASMVNKRPLSERQVKLAHRLQANVGGFSPENICGLHRHKPCTLGQYHAFAEAEKQLCYDTSRGDKSLRLLREAIEKGTGRLRSTRNGINFLQHVDSPEIHWLHELHEQYLHARTNSPKSFKHCGSSSGGGAITTHRLPKTVYGDITSRGAPTQFKRDEDCALDSTKSDDGQDIWYMPYTTRQLQRSPHRRLPSLNEFRVRSRDEKQPTRPLRASSNIKASVLQHRLKPSAPGFNHTSLSSARSSMPPSLGVLNTTGGNGDILEHKLAILSTAIGKGAASPFAMSTTSPSTAPSVPHLHNIEKLQAAVDALESIKCQQSARLTTALEILEQDRRDCLAGKFRSLRVCCDASEDLKRMRERSERHRAQRVFELVSKTADWYPEVLRRLVAREGVTASSAGAGSMSTGGLLPLHAAEHFIVQAVHRFTNTGCEFQPAQLYICILHLHPEDLELLQVQQLLGFIRNALHINDDEWTHFFYAHGLPGRIADFGDDRKDPHGSADGKLCLPTASTARVGVSALVTSLESQGSQLIQ</sequence>
<gene>
    <name evidence="2" type="ORF">V7S43_016533</name>
</gene>
<name>A0ABD3EV63_9STRA</name>
<evidence type="ECO:0000256" key="1">
    <source>
        <dbReference type="SAM" id="MobiDB-lite"/>
    </source>
</evidence>